<evidence type="ECO:0000256" key="2">
    <source>
        <dbReference type="ARBA" id="ARBA00007870"/>
    </source>
</evidence>
<dbReference type="AlphaFoldDB" id="A0A4T0V5Z8"/>
<keyword evidence="6 10" id="KW-0521">NADP</keyword>
<evidence type="ECO:0000256" key="6">
    <source>
        <dbReference type="ARBA" id="ARBA00022857"/>
    </source>
</evidence>
<gene>
    <name evidence="13" type="ORF">E5K04_01895</name>
</gene>
<dbReference type="InterPro" id="IPR003710">
    <property type="entry name" value="ApbA"/>
</dbReference>
<keyword evidence="14" id="KW-1185">Reference proteome</keyword>
<evidence type="ECO:0000259" key="11">
    <source>
        <dbReference type="Pfam" id="PF02558"/>
    </source>
</evidence>
<dbReference type="InterPro" id="IPR013328">
    <property type="entry name" value="6PGD_dom2"/>
</dbReference>
<dbReference type="InterPro" id="IPR036291">
    <property type="entry name" value="NAD(P)-bd_dom_sf"/>
</dbReference>
<keyword evidence="7 10" id="KW-0560">Oxidoreductase</keyword>
<dbReference type="Gene3D" id="1.10.1040.10">
    <property type="entry name" value="N-(1-d-carboxylethyl)-l-norvaline Dehydrogenase, domain 2"/>
    <property type="match status" value="1"/>
</dbReference>
<dbReference type="GO" id="GO:0015940">
    <property type="term" value="P:pantothenate biosynthetic process"/>
    <property type="evidence" value="ECO:0007669"/>
    <property type="project" value="UniProtKB-UniPathway"/>
</dbReference>
<evidence type="ECO:0000256" key="8">
    <source>
        <dbReference type="ARBA" id="ARBA00032024"/>
    </source>
</evidence>
<dbReference type="SUPFAM" id="SSF51735">
    <property type="entry name" value="NAD(P)-binding Rossmann-fold domains"/>
    <property type="match status" value="1"/>
</dbReference>
<comment type="caution">
    <text evidence="13">The sequence shown here is derived from an EMBL/GenBank/DDBJ whole genome shotgun (WGS) entry which is preliminary data.</text>
</comment>
<dbReference type="Pfam" id="PF08546">
    <property type="entry name" value="ApbA_C"/>
    <property type="match status" value="1"/>
</dbReference>
<evidence type="ECO:0000256" key="10">
    <source>
        <dbReference type="RuleBase" id="RU362068"/>
    </source>
</evidence>
<evidence type="ECO:0000256" key="7">
    <source>
        <dbReference type="ARBA" id="ARBA00023002"/>
    </source>
</evidence>
<dbReference type="PANTHER" id="PTHR21708">
    <property type="entry name" value="PROBABLE 2-DEHYDROPANTOATE 2-REDUCTASE"/>
    <property type="match status" value="1"/>
</dbReference>
<dbReference type="Gene3D" id="3.40.50.720">
    <property type="entry name" value="NAD(P)-binding Rossmann-like Domain"/>
    <property type="match status" value="1"/>
</dbReference>
<evidence type="ECO:0000313" key="14">
    <source>
        <dbReference type="Proteomes" id="UP000308891"/>
    </source>
</evidence>
<feature type="domain" description="Ketopantoate reductase C-terminal" evidence="12">
    <location>
        <begin position="180"/>
        <end position="321"/>
    </location>
</feature>
<evidence type="ECO:0000259" key="12">
    <source>
        <dbReference type="Pfam" id="PF08546"/>
    </source>
</evidence>
<evidence type="ECO:0000256" key="9">
    <source>
        <dbReference type="ARBA" id="ARBA00048793"/>
    </source>
</evidence>
<dbReference type="InterPro" id="IPR008927">
    <property type="entry name" value="6-PGluconate_DH-like_C_sf"/>
</dbReference>
<feature type="domain" description="Ketopantoate reductase N-terminal" evidence="11">
    <location>
        <begin position="7"/>
        <end position="154"/>
    </location>
</feature>
<organism evidence="13 14">
    <name type="scientific">Crenobacter intestini</name>
    <dbReference type="NCBI Taxonomy" id="2563443"/>
    <lineage>
        <taxon>Bacteria</taxon>
        <taxon>Pseudomonadati</taxon>
        <taxon>Pseudomonadota</taxon>
        <taxon>Betaproteobacteria</taxon>
        <taxon>Neisseriales</taxon>
        <taxon>Neisseriaceae</taxon>
        <taxon>Crenobacter</taxon>
    </lineage>
</organism>
<dbReference type="InterPro" id="IPR013752">
    <property type="entry name" value="KPA_reductase"/>
</dbReference>
<dbReference type="InterPro" id="IPR051402">
    <property type="entry name" value="KPR-Related"/>
</dbReference>
<dbReference type="GO" id="GO:0008677">
    <property type="term" value="F:2-dehydropantoate 2-reductase activity"/>
    <property type="evidence" value="ECO:0007669"/>
    <property type="project" value="UniProtKB-EC"/>
</dbReference>
<dbReference type="GO" id="GO:0005737">
    <property type="term" value="C:cytoplasm"/>
    <property type="evidence" value="ECO:0007669"/>
    <property type="project" value="TreeGrafter"/>
</dbReference>
<proteinExistence type="inferred from homology"/>
<evidence type="ECO:0000256" key="1">
    <source>
        <dbReference type="ARBA" id="ARBA00004994"/>
    </source>
</evidence>
<reference evidence="13 14" key="1">
    <citation type="submission" date="2019-04" db="EMBL/GenBank/DDBJ databases">
        <title>Crenobacter sp. nov.</title>
        <authorList>
            <person name="Shi S."/>
        </authorList>
    </citation>
    <scope>NUCLEOTIDE SEQUENCE [LARGE SCALE GENOMIC DNA]</scope>
    <source>
        <strain evidence="13 14">GY 70310</strain>
    </source>
</reference>
<dbReference type="NCBIfam" id="TIGR00745">
    <property type="entry name" value="apbA_panE"/>
    <property type="match status" value="1"/>
</dbReference>
<keyword evidence="5 10" id="KW-0566">Pantothenate biosynthesis</keyword>
<dbReference type="InterPro" id="IPR013332">
    <property type="entry name" value="KPR_N"/>
</dbReference>
<protein>
    <recommendedName>
        <fullName evidence="4 10">2-dehydropantoate 2-reductase</fullName>
        <ecNumber evidence="3 10">1.1.1.169</ecNumber>
    </recommendedName>
    <alternativeName>
        <fullName evidence="8 10">Ketopantoate reductase</fullName>
    </alternativeName>
</protein>
<dbReference type="EC" id="1.1.1.169" evidence="3 10"/>
<dbReference type="OrthoDB" id="9796561at2"/>
<name>A0A4T0V5Z8_9NEIS</name>
<evidence type="ECO:0000256" key="5">
    <source>
        <dbReference type="ARBA" id="ARBA00022655"/>
    </source>
</evidence>
<comment type="pathway">
    <text evidence="1 10">Cofactor biosynthesis; (R)-pantothenate biosynthesis; (R)-pantoate from 3-methyl-2-oxobutanoate: step 2/2.</text>
</comment>
<comment type="similarity">
    <text evidence="2 10">Belongs to the ketopantoate reductase family.</text>
</comment>
<evidence type="ECO:0000256" key="3">
    <source>
        <dbReference type="ARBA" id="ARBA00013014"/>
    </source>
</evidence>
<dbReference type="Proteomes" id="UP000308891">
    <property type="component" value="Unassembled WGS sequence"/>
</dbReference>
<dbReference type="UniPathway" id="UPA00028">
    <property type="reaction ID" value="UER00004"/>
</dbReference>
<dbReference type="PANTHER" id="PTHR21708:SF26">
    <property type="entry name" value="2-DEHYDROPANTOATE 2-REDUCTASE"/>
    <property type="match status" value="1"/>
</dbReference>
<sequence>MKTDTPILVWGAGAMGATLAAHFLRAGRDVLLVDNNVSHVAALNENGLTLTGPIVEGRFRVAACTPEALTGRYPLILLATKALHTRTACRMLAEHLTGDGVVVSVQNGLNEAVIAEEVGAPRTFGCFVNFGADLMAPGEVMFGGWGATVVGEIDGHLTDRARDIHALFTLFNPDAALTANIHGYLWSKLVYGSLLFATALTDEGIAGVLENDRYRPLLVALAREVCQVAHAHGVTLEGFDGFEPDAFAPDAPLGGAYASLDRLAAHNRRSAKKHAGIWRDLSVHKRKTEVDEIIAPIARIGREHGVPTPLTDALVRAVHAAEGGVPLGLELLESVRAAMSEGAVR</sequence>
<dbReference type="Pfam" id="PF02558">
    <property type="entry name" value="ApbA"/>
    <property type="match status" value="1"/>
</dbReference>
<comment type="function">
    <text evidence="10">Catalyzes the NADPH-dependent reduction of ketopantoate into pantoic acid.</text>
</comment>
<accession>A0A4T0V5Z8</accession>
<evidence type="ECO:0000256" key="4">
    <source>
        <dbReference type="ARBA" id="ARBA00019465"/>
    </source>
</evidence>
<comment type="catalytic activity">
    <reaction evidence="9 10">
        <text>(R)-pantoate + NADP(+) = 2-dehydropantoate + NADPH + H(+)</text>
        <dbReference type="Rhea" id="RHEA:16233"/>
        <dbReference type="ChEBI" id="CHEBI:11561"/>
        <dbReference type="ChEBI" id="CHEBI:15378"/>
        <dbReference type="ChEBI" id="CHEBI:15980"/>
        <dbReference type="ChEBI" id="CHEBI:57783"/>
        <dbReference type="ChEBI" id="CHEBI:58349"/>
        <dbReference type="EC" id="1.1.1.169"/>
    </reaction>
</comment>
<dbReference type="EMBL" id="STGJ01000001">
    <property type="protein sequence ID" value="TIC87194.1"/>
    <property type="molecule type" value="Genomic_DNA"/>
</dbReference>
<dbReference type="RefSeq" id="WP_136551205.1">
    <property type="nucleotide sequence ID" value="NZ_STGJ01000001.1"/>
</dbReference>
<evidence type="ECO:0000313" key="13">
    <source>
        <dbReference type="EMBL" id="TIC87194.1"/>
    </source>
</evidence>
<dbReference type="SUPFAM" id="SSF48179">
    <property type="entry name" value="6-phosphogluconate dehydrogenase C-terminal domain-like"/>
    <property type="match status" value="1"/>
</dbReference>